<gene>
    <name evidence="2" type="ORF">EGYM00163_LOCUS42001</name>
</gene>
<name>A0A7S4GAS5_9EUGL</name>
<reference evidence="2" key="1">
    <citation type="submission" date="2021-01" db="EMBL/GenBank/DDBJ databases">
        <authorList>
            <person name="Corre E."/>
            <person name="Pelletier E."/>
            <person name="Niang G."/>
            <person name="Scheremetjew M."/>
            <person name="Finn R."/>
            <person name="Kale V."/>
            <person name="Holt S."/>
            <person name="Cochrane G."/>
            <person name="Meng A."/>
            <person name="Brown T."/>
            <person name="Cohen L."/>
        </authorList>
    </citation>
    <scope>NUCLEOTIDE SEQUENCE</scope>
    <source>
        <strain evidence="2">CCMP1594</strain>
    </source>
</reference>
<proteinExistence type="predicted"/>
<sequence>MSNVLTQYLTLVGTLLHNTFSDSTASSRMGSEKQKGGGGWGNKQWGKHSIRPAIVGFLQRVAGAKKKNLPFFLRNPILRRAQSQNFNIFCAFFFAQNNTLDQELTISANN</sequence>
<evidence type="ECO:0000256" key="1">
    <source>
        <dbReference type="SAM" id="MobiDB-lite"/>
    </source>
</evidence>
<dbReference type="AlphaFoldDB" id="A0A7S4GAS5"/>
<accession>A0A7S4GAS5</accession>
<dbReference type="EMBL" id="HBJA01122032">
    <property type="protein sequence ID" value="CAE0830720.1"/>
    <property type="molecule type" value="Transcribed_RNA"/>
</dbReference>
<evidence type="ECO:0000313" key="2">
    <source>
        <dbReference type="EMBL" id="CAE0830720.1"/>
    </source>
</evidence>
<protein>
    <submittedName>
        <fullName evidence="2">Uncharacterized protein</fullName>
    </submittedName>
</protein>
<organism evidence="2">
    <name type="scientific">Eutreptiella gymnastica</name>
    <dbReference type="NCBI Taxonomy" id="73025"/>
    <lineage>
        <taxon>Eukaryota</taxon>
        <taxon>Discoba</taxon>
        <taxon>Euglenozoa</taxon>
        <taxon>Euglenida</taxon>
        <taxon>Spirocuta</taxon>
        <taxon>Euglenophyceae</taxon>
        <taxon>Eutreptiales</taxon>
        <taxon>Eutreptiaceae</taxon>
        <taxon>Eutreptiella</taxon>
    </lineage>
</organism>
<feature type="region of interest" description="Disordered" evidence="1">
    <location>
        <begin position="21"/>
        <end position="45"/>
    </location>
</feature>